<keyword evidence="2" id="KW-0932">Cytokinin signaling pathway</keyword>
<sequence>MPPQPTILLECQNQQRISGVSASSYYKNPPKLIMNKDEQMMQLQYIDYRTSLFREGLLDGQFKELQKLEDGGSPGFVQEIVTLFFTESQTLLENITKLL</sequence>
<dbReference type="SUPFAM" id="SSF47226">
    <property type="entry name" value="Histidine-containing phosphotransfer domain, HPT domain"/>
    <property type="match status" value="1"/>
</dbReference>
<dbReference type="PANTHER" id="PTHR28242:SF52">
    <property type="entry name" value="PHOSPHORELAY INTERMEDIATE PROTEIN YPD1"/>
    <property type="match status" value="1"/>
</dbReference>
<dbReference type="AlphaFoldDB" id="A0AAW1KV25"/>
<proteinExistence type="predicted"/>
<gene>
    <name evidence="3" type="ORF">RND81_05G202600</name>
</gene>
<dbReference type="GO" id="GO:0005829">
    <property type="term" value="C:cytosol"/>
    <property type="evidence" value="ECO:0007669"/>
    <property type="project" value="UniProtKB-SubCell"/>
</dbReference>
<dbReference type="InterPro" id="IPR045871">
    <property type="entry name" value="AHP1-5/YPD1"/>
</dbReference>
<dbReference type="Gene3D" id="1.20.120.160">
    <property type="entry name" value="HPT domain"/>
    <property type="match status" value="1"/>
</dbReference>
<evidence type="ECO:0000313" key="3">
    <source>
        <dbReference type="EMBL" id="KAK9726257.1"/>
    </source>
</evidence>
<comment type="function">
    <text evidence="2">Functions as a two-component phosphorelay mediators between cytokinin sensor histidine kinases and response regulators (B-type ARRs). Plays an important role in propagating cytokinin signal transduction.</text>
</comment>
<dbReference type="InterPro" id="IPR036641">
    <property type="entry name" value="HPT_dom_sf"/>
</dbReference>
<name>A0AAW1KV25_SAPOF</name>
<evidence type="ECO:0000256" key="2">
    <source>
        <dbReference type="RuleBase" id="RU369004"/>
    </source>
</evidence>
<dbReference type="GO" id="GO:0043424">
    <property type="term" value="F:protein histidine kinase binding"/>
    <property type="evidence" value="ECO:0007669"/>
    <property type="project" value="UniProtKB-UniRule"/>
</dbReference>
<reference evidence="3" key="1">
    <citation type="submission" date="2024-03" db="EMBL/GenBank/DDBJ databases">
        <title>WGS assembly of Saponaria officinalis var. Norfolk2.</title>
        <authorList>
            <person name="Jenkins J."/>
            <person name="Shu S."/>
            <person name="Grimwood J."/>
            <person name="Barry K."/>
            <person name="Goodstein D."/>
            <person name="Schmutz J."/>
            <person name="Leebens-Mack J."/>
            <person name="Osbourn A."/>
        </authorList>
    </citation>
    <scope>NUCLEOTIDE SEQUENCE [LARGE SCALE GENOMIC DNA]</scope>
    <source>
        <strain evidence="3">JIC</strain>
    </source>
</reference>
<comment type="subcellular location">
    <subcellularLocation>
        <location evidence="2">Cytoplasm</location>
        <location evidence="2">Cytosol</location>
    </subcellularLocation>
    <subcellularLocation>
        <location evidence="2">Nucleus</location>
    </subcellularLocation>
</comment>
<comment type="caution">
    <text evidence="3">The sequence shown here is derived from an EMBL/GenBank/DDBJ whole genome shotgun (WGS) entry which is preliminary data.</text>
</comment>
<dbReference type="EMBL" id="JBDFQZ010000005">
    <property type="protein sequence ID" value="KAK9726257.1"/>
    <property type="molecule type" value="Genomic_DNA"/>
</dbReference>
<dbReference type="GO" id="GO:0005634">
    <property type="term" value="C:nucleus"/>
    <property type="evidence" value="ECO:0007669"/>
    <property type="project" value="UniProtKB-SubCell"/>
</dbReference>
<dbReference type="GO" id="GO:0009736">
    <property type="term" value="P:cytokinin-activated signaling pathway"/>
    <property type="evidence" value="ECO:0007669"/>
    <property type="project" value="UniProtKB-KW"/>
</dbReference>
<keyword evidence="4" id="KW-1185">Reference proteome</keyword>
<dbReference type="GO" id="GO:0000160">
    <property type="term" value="P:phosphorelay signal transduction system"/>
    <property type="evidence" value="ECO:0007669"/>
    <property type="project" value="UniProtKB-UniRule"/>
</dbReference>
<protein>
    <recommendedName>
        <fullName evidence="2">Histidine-containing phosphotransfer protein</fullName>
    </recommendedName>
</protein>
<comment type="domain">
    <text evidence="2">Histidine-containing phosphotransfer domain (HPt) contains an active histidine that mediates the phosphotransfer.</text>
</comment>
<keyword evidence="1 2" id="KW-0902">Two-component regulatory system</keyword>
<dbReference type="Proteomes" id="UP001443914">
    <property type="component" value="Unassembled WGS sequence"/>
</dbReference>
<accession>A0AAW1KV25</accession>
<evidence type="ECO:0000256" key="1">
    <source>
        <dbReference type="ARBA" id="ARBA00023012"/>
    </source>
</evidence>
<evidence type="ECO:0000313" key="4">
    <source>
        <dbReference type="Proteomes" id="UP001443914"/>
    </source>
</evidence>
<dbReference type="GO" id="GO:0009927">
    <property type="term" value="F:histidine phosphotransfer kinase activity"/>
    <property type="evidence" value="ECO:0007669"/>
    <property type="project" value="UniProtKB-UniRule"/>
</dbReference>
<organism evidence="3 4">
    <name type="scientific">Saponaria officinalis</name>
    <name type="common">Common soapwort</name>
    <name type="synonym">Lychnis saponaria</name>
    <dbReference type="NCBI Taxonomy" id="3572"/>
    <lineage>
        <taxon>Eukaryota</taxon>
        <taxon>Viridiplantae</taxon>
        <taxon>Streptophyta</taxon>
        <taxon>Embryophyta</taxon>
        <taxon>Tracheophyta</taxon>
        <taxon>Spermatophyta</taxon>
        <taxon>Magnoliopsida</taxon>
        <taxon>eudicotyledons</taxon>
        <taxon>Gunneridae</taxon>
        <taxon>Pentapetalae</taxon>
        <taxon>Caryophyllales</taxon>
        <taxon>Caryophyllaceae</taxon>
        <taxon>Caryophylleae</taxon>
        <taxon>Saponaria</taxon>
    </lineage>
</organism>
<dbReference type="PANTHER" id="PTHR28242">
    <property type="entry name" value="PHOSPHORELAY INTERMEDIATE PROTEIN YPD1"/>
    <property type="match status" value="1"/>
</dbReference>